<reference evidence="10" key="1">
    <citation type="journal article" date="2019" name="Int. J. Syst. Evol. Microbiol.">
        <title>The Global Catalogue of Microorganisms (GCM) 10K type strain sequencing project: providing services to taxonomists for standard genome sequencing and annotation.</title>
        <authorList>
            <consortium name="The Broad Institute Genomics Platform"/>
            <consortium name="The Broad Institute Genome Sequencing Center for Infectious Disease"/>
            <person name="Wu L."/>
            <person name="Ma J."/>
        </authorList>
    </citation>
    <scope>NUCLEOTIDE SEQUENCE [LARGE SCALE GENOMIC DNA]</scope>
    <source>
        <strain evidence="10">JCM 4087</strain>
    </source>
</reference>
<comment type="caution">
    <text evidence="9">The sequence shown here is derived from an EMBL/GenBank/DDBJ whole genome shotgun (WGS) entry which is preliminary data.</text>
</comment>
<keyword evidence="6" id="KW-0460">Magnesium</keyword>
<feature type="domain" description="PIN" evidence="8">
    <location>
        <begin position="4"/>
        <end position="131"/>
    </location>
</feature>
<keyword evidence="10" id="KW-1185">Reference proteome</keyword>
<evidence type="ECO:0000256" key="3">
    <source>
        <dbReference type="ARBA" id="ARBA00022722"/>
    </source>
</evidence>
<evidence type="ECO:0000256" key="4">
    <source>
        <dbReference type="ARBA" id="ARBA00022723"/>
    </source>
</evidence>
<gene>
    <name evidence="9" type="ORF">ACFPT7_14870</name>
</gene>
<proteinExistence type="inferred from homology"/>
<evidence type="ECO:0000259" key="8">
    <source>
        <dbReference type="Pfam" id="PF01850"/>
    </source>
</evidence>
<keyword evidence="2" id="KW-1277">Toxin-antitoxin system</keyword>
<dbReference type="RefSeq" id="WP_377819699.1">
    <property type="nucleotide sequence ID" value="NZ_JBHSPH010000005.1"/>
</dbReference>
<evidence type="ECO:0000256" key="7">
    <source>
        <dbReference type="ARBA" id="ARBA00038093"/>
    </source>
</evidence>
<protein>
    <submittedName>
        <fullName evidence="9">Type II toxin-antitoxin system VapC family toxin</fullName>
    </submittedName>
</protein>
<organism evidence="9 10">
    <name type="scientific">Acidicapsa dinghuensis</name>
    <dbReference type="NCBI Taxonomy" id="2218256"/>
    <lineage>
        <taxon>Bacteria</taxon>
        <taxon>Pseudomonadati</taxon>
        <taxon>Acidobacteriota</taxon>
        <taxon>Terriglobia</taxon>
        <taxon>Terriglobales</taxon>
        <taxon>Acidobacteriaceae</taxon>
        <taxon>Acidicapsa</taxon>
    </lineage>
</organism>
<keyword evidence="5" id="KW-0378">Hydrolase</keyword>
<evidence type="ECO:0000256" key="1">
    <source>
        <dbReference type="ARBA" id="ARBA00001946"/>
    </source>
</evidence>
<evidence type="ECO:0000256" key="2">
    <source>
        <dbReference type="ARBA" id="ARBA00022649"/>
    </source>
</evidence>
<comment type="cofactor">
    <cofactor evidence="1">
        <name>Mg(2+)</name>
        <dbReference type="ChEBI" id="CHEBI:18420"/>
    </cofactor>
</comment>
<dbReference type="Proteomes" id="UP001596091">
    <property type="component" value="Unassembled WGS sequence"/>
</dbReference>
<dbReference type="InterPro" id="IPR029060">
    <property type="entry name" value="PIN-like_dom_sf"/>
</dbReference>
<dbReference type="CDD" id="cd09854">
    <property type="entry name" value="PIN_VapC-like"/>
    <property type="match status" value="1"/>
</dbReference>
<dbReference type="Gene3D" id="3.40.50.1010">
    <property type="entry name" value="5'-nuclease"/>
    <property type="match status" value="1"/>
</dbReference>
<sequence>MTALDTNMLIALRSTDRLASQLAADALRNAALQGPLSICGAVFAEMLGLPGRSSKELIDWFDELEISIEWKFDSADWQLAGEAYQGYVSRRRASGGGLPRRIVTDFLIGAHASLRGYSLLTADQRLYGAAFPGLRIVSL</sequence>
<dbReference type="InterPro" id="IPR002716">
    <property type="entry name" value="PIN_dom"/>
</dbReference>
<evidence type="ECO:0000313" key="9">
    <source>
        <dbReference type="EMBL" id="MFC5863587.1"/>
    </source>
</evidence>
<dbReference type="Pfam" id="PF01850">
    <property type="entry name" value="PIN"/>
    <property type="match status" value="1"/>
</dbReference>
<accession>A0ABW1EGY5</accession>
<dbReference type="EMBL" id="JBHSPH010000005">
    <property type="protein sequence ID" value="MFC5863587.1"/>
    <property type="molecule type" value="Genomic_DNA"/>
</dbReference>
<comment type="similarity">
    <text evidence="7">Belongs to the PINc/VapC protein family.</text>
</comment>
<dbReference type="PANTHER" id="PTHR33653">
    <property type="entry name" value="RIBONUCLEASE VAPC2"/>
    <property type="match status" value="1"/>
</dbReference>
<evidence type="ECO:0000256" key="6">
    <source>
        <dbReference type="ARBA" id="ARBA00022842"/>
    </source>
</evidence>
<dbReference type="InterPro" id="IPR050556">
    <property type="entry name" value="Type_II_TA_system_RNase"/>
</dbReference>
<dbReference type="PANTHER" id="PTHR33653:SF1">
    <property type="entry name" value="RIBONUCLEASE VAPC2"/>
    <property type="match status" value="1"/>
</dbReference>
<dbReference type="SUPFAM" id="SSF88723">
    <property type="entry name" value="PIN domain-like"/>
    <property type="match status" value="1"/>
</dbReference>
<keyword evidence="4" id="KW-0479">Metal-binding</keyword>
<evidence type="ECO:0000256" key="5">
    <source>
        <dbReference type="ARBA" id="ARBA00022801"/>
    </source>
</evidence>
<name>A0ABW1EGY5_9BACT</name>
<evidence type="ECO:0000313" key="10">
    <source>
        <dbReference type="Proteomes" id="UP001596091"/>
    </source>
</evidence>
<keyword evidence="3" id="KW-0540">Nuclease</keyword>